<evidence type="ECO:0000313" key="3">
    <source>
        <dbReference type="EMBL" id="CAD9506721.1"/>
    </source>
</evidence>
<feature type="chain" id="PRO_5030659177" description="Cation/H+ exchanger domain-containing protein" evidence="2">
    <location>
        <begin position="23"/>
        <end position="402"/>
    </location>
</feature>
<keyword evidence="1" id="KW-0472">Membrane</keyword>
<dbReference type="InterPro" id="IPR038770">
    <property type="entry name" value="Na+/solute_symporter_sf"/>
</dbReference>
<evidence type="ECO:0000256" key="1">
    <source>
        <dbReference type="SAM" id="Phobius"/>
    </source>
</evidence>
<dbReference type="EMBL" id="HBGW01008979">
    <property type="protein sequence ID" value="CAD9506721.1"/>
    <property type="molecule type" value="Transcribed_RNA"/>
</dbReference>
<dbReference type="AlphaFoldDB" id="A0A7S2I203"/>
<feature type="signal peptide" evidence="2">
    <location>
        <begin position="1"/>
        <end position="22"/>
    </location>
</feature>
<name>A0A7S2I203_9DINO</name>
<accession>A0A7S2I203</accession>
<feature type="transmembrane region" description="Helical" evidence="1">
    <location>
        <begin position="210"/>
        <end position="229"/>
    </location>
</feature>
<evidence type="ECO:0000256" key="2">
    <source>
        <dbReference type="SAM" id="SignalP"/>
    </source>
</evidence>
<sequence length="402" mass="43643">MTAAGFPWIFCAIYFMVALGDGHNLPWQEALIAARFAAPTSAGILFTMLEAAGMSKTWIFQKARILAIFDDLDTLLLMVPLKALFVGPKWELSIDLVFVTMLIIIMYVYMHRLDIPCTWPWVMLYSASVAIFCELVHFLSSSELTDPSNVADTLHLEVLLPAFTFGCVIKIDHGECESHPAVIEGQGSLSQLPVPRKSIAERISADTVKASLSAVFMILVGFSMPPLFTDKHDLAGAHRRLGSASSAPAMPVEAFVQHIVVCTILMNVGKLFPACCYRKEVNLRTRIALAVAMMPRGEVCAGIIVNALALGIQGPAMTVAVFCLATNMMMVSGFIFIVKKLTWDAPNLCDPNEEEETAVAAGLQDQDKVADAPTAKLEGAFPIPIEAECPKDTGFGSNEISI</sequence>
<keyword evidence="1" id="KW-0812">Transmembrane</keyword>
<keyword evidence="2" id="KW-0732">Signal</keyword>
<dbReference type="Gene3D" id="1.20.1530.20">
    <property type="match status" value="1"/>
</dbReference>
<feature type="transmembrane region" description="Helical" evidence="1">
    <location>
        <begin position="287"/>
        <end position="310"/>
    </location>
</feature>
<proteinExistence type="predicted"/>
<feature type="transmembrane region" description="Helical" evidence="1">
    <location>
        <begin position="316"/>
        <end position="338"/>
    </location>
</feature>
<gene>
    <name evidence="3" type="ORF">BRAN1462_LOCUS5811</name>
</gene>
<feature type="transmembrane region" description="Helical" evidence="1">
    <location>
        <begin position="92"/>
        <end position="110"/>
    </location>
</feature>
<keyword evidence="1" id="KW-1133">Transmembrane helix</keyword>
<evidence type="ECO:0008006" key="4">
    <source>
        <dbReference type="Google" id="ProtNLM"/>
    </source>
</evidence>
<reference evidence="3" key="1">
    <citation type="submission" date="2021-01" db="EMBL/GenBank/DDBJ databases">
        <authorList>
            <person name="Corre E."/>
            <person name="Pelletier E."/>
            <person name="Niang G."/>
            <person name="Scheremetjew M."/>
            <person name="Finn R."/>
            <person name="Kale V."/>
            <person name="Holt S."/>
            <person name="Cochrane G."/>
            <person name="Meng A."/>
            <person name="Brown T."/>
            <person name="Cohen L."/>
        </authorList>
    </citation>
    <scope>NUCLEOTIDE SEQUENCE</scope>
    <source>
        <strain evidence="3">RCC3387</strain>
    </source>
</reference>
<protein>
    <recommendedName>
        <fullName evidence="4">Cation/H+ exchanger domain-containing protein</fullName>
    </recommendedName>
</protein>
<organism evidence="3">
    <name type="scientific">Zooxanthella nutricula</name>
    <dbReference type="NCBI Taxonomy" id="1333877"/>
    <lineage>
        <taxon>Eukaryota</taxon>
        <taxon>Sar</taxon>
        <taxon>Alveolata</taxon>
        <taxon>Dinophyceae</taxon>
        <taxon>Peridiniales</taxon>
        <taxon>Peridiniales incertae sedis</taxon>
        <taxon>Zooxanthella</taxon>
    </lineage>
</organism>
<feature type="transmembrane region" description="Helical" evidence="1">
    <location>
        <begin position="32"/>
        <end position="53"/>
    </location>
</feature>
<feature type="transmembrane region" description="Helical" evidence="1">
    <location>
        <begin position="122"/>
        <end position="140"/>
    </location>
</feature>